<evidence type="ECO:0000313" key="6">
    <source>
        <dbReference type="EMBL" id="EEN57744.1"/>
    </source>
</evidence>
<dbReference type="AlphaFoldDB" id="C3YPG0"/>
<dbReference type="eggNOG" id="KOG4620">
    <property type="taxonomic scope" value="Eukaryota"/>
</dbReference>
<dbReference type="STRING" id="7739.C3YPG0"/>
<evidence type="ECO:0000256" key="4">
    <source>
        <dbReference type="ARBA" id="ARBA00025715"/>
    </source>
</evidence>
<dbReference type="GO" id="GO:0005759">
    <property type="term" value="C:mitochondrial matrix"/>
    <property type="evidence" value="ECO:0007669"/>
    <property type="project" value="UniProtKB-SubCell"/>
</dbReference>
<name>C3YPG0_BRAFL</name>
<keyword evidence="3" id="KW-0143">Chaperone</keyword>
<feature type="domain" description="Complex 1 LYR protein" evidence="5">
    <location>
        <begin position="10"/>
        <end position="63"/>
    </location>
</feature>
<dbReference type="PANTHER" id="PTHR47046">
    <property type="entry name" value="SUCCINATE DEHYDROGENASE ASSEMBLY FACTOR 1, MITOCHONDRIAL"/>
    <property type="match status" value="1"/>
</dbReference>
<organism>
    <name type="scientific">Branchiostoma floridae</name>
    <name type="common">Florida lancelet</name>
    <name type="synonym">Amphioxus</name>
    <dbReference type="NCBI Taxonomy" id="7739"/>
    <lineage>
        <taxon>Eukaryota</taxon>
        <taxon>Metazoa</taxon>
        <taxon>Chordata</taxon>
        <taxon>Cephalochordata</taxon>
        <taxon>Leptocardii</taxon>
        <taxon>Amphioxiformes</taxon>
        <taxon>Branchiostomatidae</taxon>
        <taxon>Branchiostoma</taxon>
    </lineage>
</organism>
<keyword evidence="2" id="KW-0496">Mitochondrion</keyword>
<dbReference type="Pfam" id="PF05347">
    <property type="entry name" value="Complex1_LYR"/>
    <property type="match status" value="1"/>
</dbReference>
<evidence type="ECO:0000256" key="2">
    <source>
        <dbReference type="ARBA" id="ARBA00023128"/>
    </source>
</evidence>
<accession>C3YPG0</accession>
<evidence type="ECO:0000256" key="1">
    <source>
        <dbReference type="ARBA" id="ARBA00004305"/>
    </source>
</evidence>
<evidence type="ECO:0000256" key="3">
    <source>
        <dbReference type="ARBA" id="ARBA00023186"/>
    </source>
</evidence>
<evidence type="ECO:0000259" key="5">
    <source>
        <dbReference type="Pfam" id="PF05347"/>
    </source>
</evidence>
<sequence length="80" mass="9142">MAARRSQLQKQVLSLYKQFLGLSKDKPGLANHVRAEFKKNAQLPKSDVLRIEFLIRRGTRQLQTLRTTSVQQVGSFEKGT</sequence>
<dbReference type="InterPro" id="IPR052687">
    <property type="entry name" value="SDHAF1"/>
</dbReference>
<protein>
    <recommendedName>
        <fullName evidence="5">Complex 1 LYR protein domain-containing protein</fullName>
    </recommendedName>
</protein>
<dbReference type="InterPro" id="IPR008011">
    <property type="entry name" value="Complex1_LYR_dom"/>
</dbReference>
<dbReference type="InParanoid" id="C3YPG0"/>
<comment type="similarity">
    <text evidence="4">Belongs to the complex I LYR family. SDHAF1 subfamily.</text>
</comment>
<dbReference type="InterPro" id="IPR045295">
    <property type="entry name" value="Complex1_LYR_SDHAF1_LYRM8"/>
</dbReference>
<dbReference type="GO" id="GO:0034553">
    <property type="term" value="P:mitochondrial respiratory chain complex II assembly"/>
    <property type="evidence" value="ECO:0007669"/>
    <property type="project" value="InterPro"/>
</dbReference>
<gene>
    <name evidence="6" type="ORF">BRAFLDRAFT_215274</name>
</gene>
<dbReference type="PANTHER" id="PTHR47046:SF1">
    <property type="entry name" value="SUCCINATE DEHYDROGENASE ASSEMBLY FACTOR 1, MITOCHONDRIAL"/>
    <property type="match status" value="1"/>
</dbReference>
<dbReference type="EMBL" id="GG666538">
    <property type="protein sequence ID" value="EEN57744.1"/>
    <property type="molecule type" value="Genomic_DNA"/>
</dbReference>
<proteinExistence type="inferred from homology"/>
<comment type="subcellular location">
    <subcellularLocation>
        <location evidence="1">Mitochondrion matrix</location>
    </subcellularLocation>
</comment>
<reference evidence="6" key="1">
    <citation type="journal article" date="2008" name="Nature">
        <title>The amphioxus genome and the evolution of the chordate karyotype.</title>
        <authorList>
            <consortium name="US DOE Joint Genome Institute (JGI-PGF)"/>
            <person name="Putnam N.H."/>
            <person name="Butts T."/>
            <person name="Ferrier D.E.K."/>
            <person name="Furlong R.F."/>
            <person name="Hellsten U."/>
            <person name="Kawashima T."/>
            <person name="Robinson-Rechavi M."/>
            <person name="Shoguchi E."/>
            <person name="Terry A."/>
            <person name="Yu J.-K."/>
            <person name="Benito-Gutierrez E.L."/>
            <person name="Dubchak I."/>
            <person name="Garcia-Fernandez J."/>
            <person name="Gibson-Brown J.J."/>
            <person name="Grigoriev I.V."/>
            <person name="Horton A.C."/>
            <person name="de Jong P.J."/>
            <person name="Jurka J."/>
            <person name="Kapitonov V.V."/>
            <person name="Kohara Y."/>
            <person name="Kuroki Y."/>
            <person name="Lindquist E."/>
            <person name="Lucas S."/>
            <person name="Osoegawa K."/>
            <person name="Pennacchio L.A."/>
            <person name="Salamov A.A."/>
            <person name="Satou Y."/>
            <person name="Sauka-Spengler T."/>
            <person name="Schmutz J."/>
            <person name="Shin-I T."/>
            <person name="Toyoda A."/>
            <person name="Bronner-Fraser M."/>
            <person name="Fujiyama A."/>
            <person name="Holland L.Z."/>
            <person name="Holland P.W.H."/>
            <person name="Satoh N."/>
            <person name="Rokhsar D.S."/>
        </authorList>
    </citation>
    <scope>NUCLEOTIDE SEQUENCE [LARGE SCALE GENOMIC DNA]</scope>
    <source>
        <strain evidence="6">S238N-H82</strain>
        <tissue evidence="6">Testes</tissue>
    </source>
</reference>
<dbReference type="CDD" id="cd20268">
    <property type="entry name" value="Complex1_LYR_SDHAF1_LYRM8"/>
    <property type="match status" value="1"/>
</dbReference>